<name>A0A6J4U6Z8_9BACT</name>
<accession>A0A6J4U6Z8</accession>
<reference evidence="1" key="1">
    <citation type="submission" date="2020-02" db="EMBL/GenBank/DDBJ databases">
        <authorList>
            <person name="Meier V. D."/>
        </authorList>
    </citation>
    <scope>NUCLEOTIDE SEQUENCE</scope>
    <source>
        <strain evidence="1">AVDCRST_MAG73</strain>
    </source>
</reference>
<dbReference type="EMBL" id="CADCWE010000113">
    <property type="protein sequence ID" value="CAA9539908.1"/>
    <property type="molecule type" value="Genomic_DNA"/>
</dbReference>
<dbReference type="AlphaFoldDB" id="A0A6J4U6Z8"/>
<proteinExistence type="predicted"/>
<gene>
    <name evidence="1" type="ORF">AVDCRST_MAG73-1814</name>
</gene>
<evidence type="ECO:0000313" key="1">
    <source>
        <dbReference type="EMBL" id="CAA9539908.1"/>
    </source>
</evidence>
<protein>
    <submittedName>
        <fullName evidence="1">Uncharacterized protein</fullName>
    </submittedName>
</protein>
<organism evidence="1">
    <name type="scientific">uncultured Thermomicrobiales bacterium</name>
    <dbReference type="NCBI Taxonomy" id="1645740"/>
    <lineage>
        <taxon>Bacteria</taxon>
        <taxon>Pseudomonadati</taxon>
        <taxon>Thermomicrobiota</taxon>
        <taxon>Thermomicrobia</taxon>
        <taxon>Thermomicrobiales</taxon>
        <taxon>environmental samples</taxon>
    </lineage>
</organism>
<sequence length="113" mass="11854">MIEAAKRVEELGRMRAILPPPRAPLAPSSQLDVTVVPLNAPERAVVAALEAGAGCLAEFRDLLPVEEPALLRTVLRMCSRGLLVAGWSAPGVDFGIPGAPPPSENDLARLLAV</sequence>